<gene>
    <name evidence="1" type="ORF">SAMN05216466_1229</name>
</gene>
<name>A0A1G8K790_9BURK</name>
<dbReference type="RefSeq" id="WP_143016717.1">
    <property type="nucleotide sequence ID" value="NZ_CADERL010000008.1"/>
</dbReference>
<dbReference type="AlphaFoldDB" id="A0A1G8K790"/>
<protein>
    <submittedName>
        <fullName evidence="1">Uncharacterized protein</fullName>
    </submittedName>
</protein>
<sequence>MPIPAERAAALQRARHESDRQIALLADSLSRDHCSHCSSELGTVSALQVDLAAARLNVDQLARLARAQRGDHALQDAGNRMIAIIPEFLQTNSSPSNVRAAVSSSCAP</sequence>
<evidence type="ECO:0000313" key="1">
    <source>
        <dbReference type="EMBL" id="SDI39227.1"/>
    </source>
</evidence>
<organism evidence="1 2">
    <name type="scientific">Paraburkholderia phenazinium</name>
    <dbReference type="NCBI Taxonomy" id="60549"/>
    <lineage>
        <taxon>Bacteria</taxon>
        <taxon>Pseudomonadati</taxon>
        <taxon>Pseudomonadota</taxon>
        <taxon>Betaproteobacteria</taxon>
        <taxon>Burkholderiales</taxon>
        <taxon>Burkholderiaceae</taxon>
        <taxon>Paraburkholderia</taxon>
    </lineage>
</organism>
<reference evidence="1 2" key="1">
    <citation type="submission" date="2016-10" db="EMBL/GenBank/DDBJ databases">
        <authorList>
            <person name="de Groot N.N."/>
        </authorList>
    </citation>
    <scope>NUCLEOTIDE SEQUENCE [LARGE SCALE GENOMIC DNA]</scope>
    <source>
        <strain evidence="1 2">LMG 2247</strain>
    </source>
</reference>
<dbReference type="EMBL" id="FNCJ01000022">
    <property type="protein sequence ID" value="SDI39227.1"/>
    <property type="molecule type" value="Genomic_DNA"/>
</dbReference>
<proteinExistence type="predicted"/>
<dbReference type="Proteomes" id="UP000199706">
    <property type="component" value="Unassembled WGS sequence"/>
</dbReference>
<accession>A0A1G8K790</accession>
<evidence type="ECO:0000313" key="2">
    <source>
        <dbReference type="Proteomes" id="UP000199706"/>
    </source>
</evidence>